<dbReference type="PANTHER" id="PTHR22897:SF8">
    <property type="entry name" value="SULFHYDRYL OXIDASE"/>
    <property type="match status" value="1"/>
</dbReference>
<dbReference type="GO" id="GO:0016971">
    <property type="term" value="F:flavin-dependent sulfhydryl oxidase activity"/>
    <property type="evidence" value="ECO:0007669"/>
    <property type="project" value="InterPro"/>
</dbReference>
<dbReference type="GO" id="GO:0000139">
    <property type="term" value="C:Golgi membrane"/>
    <property type="evidence" value="ECO:0007669"/>
    <property type="project" value="TreeGrafter"/>
</dbReference>
<evidence type="ECO:0000313" key="3">
    <source>
        <dbReference type="Proteomes" id="UP000887572"/>
    </source>
</evidence>
<dbReference type="AlphaFoldDB" id="A0A914H5R4"/>
<reference evidence="4" key="1">
    <citation type="submission" date="2022-11" db="UniProtKB">
        <authorList>
            <consortium name="WormBaseParasite"/>
        </authorList>
    </citation>
    <scope>IDENTIFICATION</scope>
</reference>
<name>A0A914H5R4_GLORO</name>
<dbReference type="Pfam" id="PF00085">
    <property type="entry name" value="Thioredoxin"/>
    <property type="match status" value="1"/>
</dbReference>
<evidence type="ECO:0000259" key="2">
    <source>
        <dbReference type="PROSITE" id="PS51352"/>
    </source>
</evidence>
<dbReference type="InterPro" id="IPR036249">
    <property type="entry name" value="Thioredoxin-like_sf"/>
</dbReference>
<evidence type="ECO:0000313" key="4">
    <source>
        <dbReference type="WBParaSite" id="Gr19_v10_g13927.t1"/>
    </source>
</evidence>
<protein>
    <submittedName>
        <fullName evidence="4">Thioredoxin domain-containing protein</fullName>
    </submittedName>
</protein>
<dbReference type="InterPro" id="IPR039798">
    <property type="entry name" value="Sulfhydryl_oxidase"/>
</dbReference>
<feature type="region of interest" description="Disordered" evidence="1">
    <location>
        <begin position="1"/>
        <end position="24"/>
    </location>
</feature>
<dbReference type="WBParaSite" id="Gr19_v10_g13927.t1">
    <property type="protein sequence ID" value="Gr19_v10_g13927.t1"/>
    <property type="gene ID" value="Gr19_v10_g13927"/>
</dbReference>
<dbReference type="Proteomes" id="UP000887572">
    <property type="component" value="Unplaced"/>
</dbReference>
<dbReference type="GO" id="GO:0006457">
    <property type="term" value="P:protein folding"/>
    <property type="evidence" value="ECO:0007669"/>
    <property type="project" value="TreeGrafter"/>
</dbReference>
<dbReference type="SUPFAM" id="SSF52833">
    <property type="entry name" value="Thioredoxin-like"/>
    <property type="match status" value="1"/>
</dbReference>
<evidence type="ECO:0000256" key="1">
    <source>
        <dbReference type="SAM" id="MobiDB-lite"/>
    </source>
</evidence>
<keyword evidence="3" id="KW-1185">Reference proteome</keyword>
<sequence>MLFSVGRKRRKWGKASPDDAGPNRRRAAPLLPPVLCAFILISFLSHSLLDRRAVAAVFADQASVPMGTSPTLYDAGDFVVQLDDHSFNDTVFCTHNASTNEERKCTAIVVEFYSDWCGHCRTYARVYKALARDLRGWDGVLKLAAINCADPINSMTCRSSRITHYPYIKYFPRNSSTTDAAETGRLLRSHQSMADMRDQITQALVAEWEESRYADWPDFEPLGEVETHNELWEGVDVHILTM</sequence>
<organism evidence="3 4">
    <name type="scientific">Globodera rostochiensis</name>
    <name type="common">Golden nematode worm</name>
    <name type="synonym">Heterodera rostochiensis</name>
    <dbReference type="NCBI Taxonomy" id="31243"/>
    <lineage>
        <taxon>Eukaryota</taxon>
        <taxon>Metazoa</taxon>
        <taxon>Ecdysozoa</taxon>
        <taxon>Nematoda</taxon>
        <taxon>Chromadorea</taxon>
        <taxon>Rhabditida</taxon>
        <taxon>Tylenchina</taxon>
        <taxon>Tylenchomorpha</taxon>
        <taxon>Tylenchoidea</taxon>
        <taxon>Heteroderidae</taxon>
        <taxon>Heteroderinae</taxon>
        <taxon>Globodera</taxon>
    </lineage>
</organism>
<dbReference type="InterPro" id="IPR013766">
    <property type="entry name" value="Thioredoxin_domain"/>
</dbReference>
<feature type="domain" description="Thioredoxin" evidence="2">
    <location>
        <begin position="58"/>
        <end position="205"/>
    </location>
</feature>
<proteinExistence type="predicted"/>
<dbReference type="InterPro" id="IPR017937">
    <property type="entry name" value="Thioredoxin_CS"/>
</dbReference>
<dbReference type="GO" id="GO:0003756">
    <property type="term" value="F:protein disulfide isomerase activity"/>
    <property type="evidence" value="ECO:0007669"/>
    <property type="project" value="TreeGrafter"/>
</dbReference>
<feature type="compositionally biased region" description="Basic residues" evidence="1">
    <location>
        <begin position="1"/>
        <end position="13"/>
    </location>
</feature>
<dbReference type="PROSITE" id="PS00194">
    <property type="entry name" value="THIOREDOXIN_1"/>
    <property type="match status" value="1"/>
</dbReference>
<dbReference type="PANTHER" id="PTHR22897">
    <property type="entry name" value="QUIESCIN Q6-RELATED SULFHYDRYL OXIDASE"/>
    <property type="match status" value="1"/>
</dbReference>
<accession>A0A914H5R4</accession>
<dbReference type="Gene3D" id="3.40.30.10">
    <property type="entry name" value="Glutaredoxin"/>
    <property type="match status" value="1"/>
</dbReference>
<dbReference type="GO" id="GO:0005615">
    <property type="term" value="C:extracellular space"/>
    <property type="evidence" value="ECO:0007669"/>
    <property type="project" value="TreeGrafter"/>
</dbReference>
<dbReference type="PROSITE" id="PS51352">
    <property type="entry name" value="THIOREDOXIN_2"/>
    <property type="match status" value="1"/>
</dbReference>